<evidence type="ECO:0000259" key="2">
    <source>
        <dbReference type="SMART" id="SM00867"/>
    </source>
</evidence>
<dbReference type="Proteomes" id="UP001597417">
    <property type="component" value="Unassembled WGS sequence"/>
</dbReference>
<dbReference type="PANTHER" id="PTHR34406:SF1">
    <property type="entry name" value="PROTEIN YCEI"/>
    <property type="match status" value="1"/>
</dbReference>
<accession>A0ABW5FMN2</accession>
<name>A0ABW5FMN2_9PSEU</name>
<dbReference type="EMBL" id="JBHUKR010000004">
    <property type="protein sequence ID" value="MFD2415454.1"/>
    <property type="molecule type" value="Genomic_DNA"/>
</dbReference>
<dbReference type="InterPro" id="IPR036761">
    <property type="entry name" value="TTHA0802/YceI-like_sf"/>
</dbReference>
<protein>
    <submittedName>
        <fullName evidence="3">YceI family protein</fullName>
    </submittedName>
</protein>
<sequence>MAVAAEIPGYAPGTWDIDPVHSDVSFVVRHLGLTRFRRSVEKYRGEIVTGTSPLDSSVVASVDLTSLDTGLETFNRHLAGPDFLDLQNHPTAEFSSTGLHASGQDFALDGELTIRGITKPVTFALQLHGFGEGIKGESKVSFSASTTIRRSDFGITFDARLGNGRLIVGQDVQLLLEIEAVLRETATG</sequence>
<proteinExistence type="inferred from homology"/>
<dbReference type="SMART" id="SM00867">
    <property type="entry name" value="YceI"/>
    <property type="match status" value="1"/>
</dbReference>
<evidence type="ECO:0000256" key="1">
    <source>
        <dbReference type="ARBA" id="ARBA00008812"/>
    </source>
</evidence>
<comment type="caution">
    <text evidence="3">The sequence shown here is derived from an EMBL/GenBank/DDBJ whole genome shotgun (WGS) entry which is preliminary data.</text>
</comment>
<keyword evidence="4" id="KW-1185">Reference proteome</keyword>
<gene>
    <name evidence="3" type="ORF">ACFSXZ_03835</name>
</gene>
<evidence type="ECO:0000313" key="3">
    <source>
        <dbReference type="EMBL" id="MFD2415454.1"/>
    </source>
</evidence>
<dbReference type="PANTHER" id="PTHR34406">
    <property type="entry name" value="PROTEIN YCEI"/>
    <property type="match status" value="1"/>
</dbReference>
<dbReference type="Pfam" id="PF04264">
    <property type="entry name" value="YceI"/>
    <property type="match status" value="1"/>
</dbReference>
<comment type="similarity">
    <text evidence="1">Belongs to the UPF0312 family.</text>
</comment>
<reference evidence="4" key="1">
    <citation type="journal article" date="2019" name="Int. J. Syst. Evol. Microbiol.">
        <title>The Global Catalogue of Microorganisms (GCM) 10K type strain sequencing project: providing services to taxonomists for standard genome sequencing and annotation.</title>
        <authorList>
            <consortium name="The Broad Institute Genomics Platform"/>
            <consortium name="The Broad Institute Genome Sequencing Center for Infectious Disease"/>
            <person name="Wu L."/>
            <person name="Ma J."/>
        </authorList>
    </citation>
    <scope>NUCLEOTIDE SEQUENCE [LARGE SCALE GENOMIC DNA]</scope>
    <source>
        <strain evidence="4">CGMCC 4.7645</strain>
    </source>
</reference>
<dbReference type="RefSeq" id="WP_378261258.1">
    <property type="nucleotide sequence ID" value="NZ_JBHUKR010000004.1"/>
</dbReference>
<dbReference type="SUPFAM" id="SSF101874">
    <property type="entry name" value="YceI-like"/>
    <property type="match status" value="1"/>
</dbReference>
<organism evidence="3 4">
    <name type="scientific">Amycolatopsis pigmentata</name>
    <dbReference type="NCBI Taxonomy" id="450801"/>
    <lineage>
        <taxon>Bacteria</taxon>
        <taxon>Bacillati</taxon>
        <taxon>Actinomycetota</taxon>
        <taxon>Actinomycetes</taxon>
        <taxon>Pseudonocardiales</taxon>
        <taxon>Pseudonocardiaceae</taxon>
        <taxon>Amycolatopsis</taxon>
    </lineage>
</organism>
<dbReference type="Gene3D" id="2.40.128.110">
    <property type="entry name" value="Lipid/polyisoprenoid-binding, YceI-like"/>
    <property type="match status" value="1"/>
</dbReference>
<dbReference type="InterPro" id="IPR007372">
    <property type="entry name" value="Lipid/polyisoprenoid-bd_YceI"/>
</dbReference>
<evidence type="ECO:0000313" key="4">
    <source>
        <dbReference type="Proteomes" id="UP001597417"/>
    </source>
</evidence>
<feature type="domain" description="Lipid/polyisoprenoid-binding YceI-like" evidence="2">
    <location>
        <begin position="14"/>
        <end position="181"/>
    </location>
</feature>